<evidence type="ECO:0000256" key="1">
    <source>
        <dbReference type="ARBA" id="ARBA00022679"/>
    </source>
</evidence>
<feature type="transmembrane region" description="Helical" evidence="4">
    <location>
        <begin position="109"/>
        <end position="127"/>
    </location>
</feature>
<dbReference type="EMBL" id="FQYL01000002">
    <property type="protein sequence ID" value="SHI51044.1"/>
    <property type="molecule type" value="Genomic_DNA"/>
</dbReference>
<dbReference type="InterPro" id="IPR050482">
    <property type="entry name" value="Sensor_HK_TwoCompSys"/>
</dbReference>
<keyword evidence="2 5" id="KW-0418">Kinase</keyword>
<feature type="transmembrane region" description="Helical" evidence="4">
    <location>
        <begin position="74"/>
        <end position="102"/>
    </location>
</feature>
<dbReference type="InterPro" id="IPR036890">
    <property type="entry name" value="HATPase_C_sf"/>
</dbReference>
<comment type="caution">
    <text evidence="5">The sequence shown here is derived from an EMBL/GenBank/DDBJ whole genome shotgun (WGS) entry which is preliminary data.</text>
</comment>
<keyword evidence="4" id="KW-0472">Membrane</keyword>
<keyword evidence="6" id="KW-1185">Reference proteome</keyword>
<keyword evidence="3" id="KW-0902">Two-component regulatory system</keyword>
<evidence type="ECO:0000313" key="5">
    <source>
        <dbReference type="EMBL" id="SHI51044.1"/>
    </source>
</evidence>
<dbReference type="GO" id="GO:0016301">
    <property type="term" value="F:kinase activity"/>
    <property type="evidence" value="ECO:0007669"/>
    <property type="project" value="UniProtKB-KW"/>
</dbReference>
<keyword evidence="1" id="KW-0808">Transferase</keyword>
<reference evidence="5 6" key="1">
    <citation type="submission" date="2016-11" db="EMBL/GenBank/DDBJ databases">
        <authorList>
            <person name="Varghese N."/>
            <person name="Submissions S."/>
        </authorList>
    </citation>
    <scope>NUCLEOTIDE SEQUENCE [LARGE SCALE GENOMIC DNA]</scope>
    <source>
        <strain evidence="5 6">PA</strain>
    </source>
</reference>
<dbReference type="SUPFAM" id="SSF55874">
    <property type="entry name" value="ATPase domain of HSP90 chaperone/DNA topoisomerase II/histidine kinase"/>
    <property type="match status" value="1"/>
</dbReference>
<dbReference type="PANTHER" id="PTHR24421">
    <property type="entry name" value="NITRATE/NITRITE SENSOR PROTEIN NARX-RELATED"/>
    <property type="match status" value="1"/>
</dbReference>
<evidence type="ECO:0000313" key="6">
    <source>
        <dbReference type="Proteomes" id="UP000184390"/>
    </source>
</evidence>
<evidence type="ECO:0000256" key="3">
    <source>
        <dbReference type="ARBA" id="ARBA00023012"/>
    </source>
</evidence>
<sequence length="387" mass="41606">MRPHRTDEQASPVWWATRHAHLMHAGIALFLFAISPVTSGSWQPWVLGITALLVGCLPLSSLRPAPGLLASLLLSWIGLVGAEPIALSALAVPWFICAMLLARGYPRRVTYLAAGAHALAFVAYAAFSPNGATIGLLVTTIIASPCLAGGETVRRHRHMITTSEQKRQERLEQQRRLVVSELHDTVVRDLSHAVMLAEQSRLAHPNDDLLQRELAVIIPPIRTAIKQLRRSLKTMSAAKGDDALLLLASSPPPRLSETIARSRASLADRGATLAEEGVELLDSPAITPGVHQQLVRVIGELITNAAKYASPSSAVSLVVETDGNTLECMCANAISPDAPISDALSSKIGLDGARRRIETLGGTFTVSRSAERWSVVFSVPIQVRTMP</sequence>
<feature type="transmembrane region" description="Helical" evidence="4">
    <location>
        <begin position="20"/>
        <end position="38"/>
    </location>
</feature>
<dbReference type="Gene3D" id="3.30.565.10">
    <property type="entry name" value="Histidine kinase-like ATPase, C-terminal domain"/>
    <property type="match status" value="1"/>
</dbReference>
<gene>
    <name evidence="5" type="ORF">SAMN05216246_102313</name>
</gene>
<evidence type="ECO:0000256" key="2">
    <source>
        <dbReference type="ARBA" id="ARBA00022777"/>
    </source>
</evidence>
<accession>A0ABY1I5C6</accession>
<dbReference type="Proteomes" id="UP000184390">
    <property type="component" value="Unassembled WGS sequence"/>
</dbReference>
<feature type="transmembrane region" description="Helical" evidence="4">
    <location>
        <begin position="133"/>
        <end position="150"/>
    </location>
</feature>
<organism evidence="5 6">
    <name type="scientific">Actinomyces denticolens</name>
    <dbReference type="NCBI Taxonomy" id="52767"/>
    <lineage>
        <taxon>Bacteria</taxon>
        <taxon>Bacillati</taxon>
        <taxon>Actinomycetota</taxon>
        <taxon>Actinomycetes</taxon>
        <taxon>Actinomycetales</taxon>
        <taxon>Actinomycetaceae</taxon>
        <taxon>Actinomyces</taxon>
    </lineage>
</organism>
<proteinExistence type="predicted"/>
<keyword evidence="4" id="KW-0812">Transmembrane</keyword>
<keyword evidence="4" id="KW-1133">Transmembrane helix</keyword>
<evidence type="ECO:0000256" key="4">
    <source>
        <dbReference type="SAM" id="Phobius"/>
    </source>
</evidence>
<protein>
    <submittedName>
        <fullName evidence="5">Signal transduction histidine kinase</fullName>
    </submittedName>
</protein>
<name>A0ABY1I5C6_9ACTO</name>